<evidence type="ECO:0000256" key="10">
    <source>
        <dbReference type="ARBA" id="ARBA00022840"/>
    </source>
</evidence>
<dbReference type="InterPro" id="IPR017871">
    <property type="entry name" value="ABC_transporter-like_CS"/>
</dbReference>
<evidence type="ECO:0000313" key="19">
    <source>
        <dbReference type="Proteomes" id="UP001290462"/>
    </source>
</evidence>
<dbReference type="GO" id="GO:0005524">
    <property type="term" value="F:ATP binding"/>
    <property type="evidence" value="ECO:0007669"/>
    <property type="project" value="UniProtKB-KW"/>
</dbReference>
<dbReference type="PANTHER" id="PTHR43152">
    <property type="entry name" value="UVRABC SYSTEM PROTEIN A"/>
    <property type="match status" value="1"/>
</dbReference>
<evidence type="ECO:0000256" key="7">
    <source>
        <dbReference type="ARBA" id="ARBA00022769"/>
    </source>
</evidence>
<accession>A0AAW9JX94</accession>
<evidence type="ECO:0000256" key="8">
    <source>
        <dbReference type="ARBA" id="ARBA00022771"/>
    </source>
</evidence>
<keyword evidence="6" id="KW-0227">DNA damage</keyword>
<feature type="domain" description="ABC transporter" evidence="17">
    <location>
        <begin position="1"/>
        <end position="442"/>
    </location>
</feature>
<keyword evidence="10" id="KW-0067">ATP-binding</keyword>
<dbReference type="GO" id="GO:0003677">
    <property type="term" value="F:DNA binding"/>
    <property type="evidence" value="ECO:0007669"/>
    <property type="project" value="UniProtKB-KW"/>
</dbReference>
<keyword evidence="11" id="KW-0267">Excision nuclease</keyword>
<proteinExistence type="inferred from homology"/>
<dbReference type="Gene3D" id="3.40.50.300">
    <property type="entry name" value="P-loop containing nucleotide triphosphate hydrolases"/>
    <property type="match status" value="2"/>
</dbReference>
<dbReference type="SMART" id="SM00382">
    <property type="entry name" value="AAA"/>
    <property type="match status" value="2"/>
</dbReference>
<dbReference type="InterPro" id="IPR027417">
    <property type="entry name" value="P-loop_NTPase"/>
</dbReference>
<dbReference type="GO" id="GO:0004518">
    <property type="term" value="F:nuclease activity"/>
    <property type="evidence" value="ECO:0007669"/>
    <property type="project" value="UniProtKB-KW"/>
</dbReference>
<evidence type="ECO:0000256" key="2">
    <source>
        <dbReference type="ARBA" id="ARBA00022490"/>
    </source>
</evidence>
<keyword evidence="12" id="KW-0238">DNA-binding</keyword>
<evidence type="ECO:0000256" key="14">
    <source>
        <dbReference type="ARBA" id="ARBA00038000"/>
    </source>
</evidence>
<dbReference type="PROSITE" id="PS50893">
    <property type="entry name" value="ABC_TRANSPORTER_2"/>
    <property type="match status" value="2"/>
</dbReference>
<keyword evidence="2" id="KW-0963">Cytoplasm</keyword>
<dbReference type="InterPro" id="IPR003593">
    <property type="entry name" value="AAA+_ATPase"/>
</dbReference>
<comment type="similarity">
    <text evidence="14">Belongs to the ABC transporter superfamily. UvrA family.</text>
</comment>
<keyword evidence="3" id="KW-0479">Metal-binding</keyword>
<dbReference type="GO" id="GO:0006281">
    <property type="term" value="P:DNA repair"/>
    <property type="evidence" value="ECO:0007669"/>
    <property type="project" value="UniProtKB-KW"/>
</dbReference>
<keyword evidence="9" id="KW-0862">Zinc</keyword>
<keyword evidence="4" id="KW-0677">Repeat</keyword>
<feature type="domain" description="ABC transporter" evidence="17">
    <location>
        <begin position="444"/>
        <end position="741"/>
    </location>
</feature>
<evidence type="ECO:0000256" key="15">
    <source>
        <dbReference type="ARBA" id="ARBA00039316"/>
    </source>
</evidence>
<dbReference type="AlphaFoldDB" id="A0AAW9JX94"/>
<dbReference type="Gene3D" id="1.10.8.280">
    <property type="entry name" value="ABC transporter ATPase domain-like"/>
    <property type="match status" value="1"/>
</dbReference>
<evidence type="ECO:0000256" key="4">
    <source>
        <dbReference type="ARBA" id="ARBA00022737"/>
    </source>
</evidence>
<dbReference type="InterPro" id="IPR003439">
    <property type="entry name" value="ABC_transporter-like_ATP-bd"/>
</dbReference>
<organism evidence="18 19">
    <name type="scientific">Carnobacterium maltaromaticum</name>
    <name type="common">Carnobacterium piscicola</name>
    <dbReference type="NCBI Taxonomy" id="2751"/>
    <lineage>
        <taxon>Bacteria</taxon>
        <taxon>Bacillati</taxon>
        <taxon>Bacillota</taxon>
        <taxon>Bacilli</taxon>
        <taxon>Lactobacillales</taxon>
        <taxon>Carnobacteriaceae</taxon>
        <taxon>Carnobacterium</taxon>
    </lineage>
</organism>
<dbReference type="CDD" id="cd03270">
    <property type="entry name" value="ABC_UvrA_I"/>
    <property type="match status" value="1"/>
</dbReference>
<dbReference type="PANTHER" id="PTHR43152:SF3">
    <property type="entry name" value="UVRABC SYSTEM PROTEIN A"/>
    <property type="match status" value="1"/>
</dbReference>
<dbReference type="GeneID" id="83606900"/>
<dbReference type="InterPro" id="IPR041552">
    <property type="entry name" value="UvrA_DNA-bd"/>
</dbReference>
<dbReference type="GO" id="GO:0008270">
    <property type="term" value="F:zinc ion binding"/>
    <property type="evidence" value="ECO:0007669"/>
    <property type="project" value="UniProtKB-KW"/>
</dbReference>
<evidence type="ECO:0000259" key="17">
    <source>
        <dbReference type="PROSITE" id="PS50893"/>
    </source>
</evidence>
<comment type="caution">
    <text evidence="18">The sequence shown here is derived from an EMBL/GenBank/DDBJ whole genome shotgun (WGS) entry which is preliminary data.</text>
</comment>
<dbReference type="Pfam" id="PF17755">
    <property type="entry name" value="UvrA_DNA-bind"/>
    <property type="match status" value="1"/>
</dbReference>
<evidence type="ECO:0000256" key="6">
    <source>
        <dbReference type="ARBA" id="ARBA00022763"/>
    </source>
</evidence>
<dbReference type="EMBL" id="JAVBVO010000001">
    <property type="protein sequence ID" value="MDZ5757321.1"/>
    <property type="molecule type" value="Genomic_DNA"/>
</dbReference>
<evidence type="ECO:0000256" key="9">
    <source>
        <dbReference type="ARBA" id="ARBA00022833"/>
    </source>
</evidence>
<sequence length="746" mass="81902">MTQEYIYLNGARENNLKNISLAIPKRKITIFTGVSGSGKSSIVFGTIATESQRQLNETYSAYLRNFLPKYQQPDADSIENLSTSVIIDQKRLGGNSRSTLGTITDINPLLRLLFSRVGSPYVGTANYFSFNDPQGMCPECQGVGKQITVNLDKLLDRTKSLNDGAILFPTFSVDSWYWKIYALSGFFDNDKPINDYTAEELDLLLYGKDIKITLGSDFGALNSNYEGLVEKFNRLYLKKEGEMAESTKKRVAPFTHEAGCTLCHGARFSQATLNCRINNYSIADYLAMQMDELLNALAEITDPIAKPLIASLLERIQHLVDIGLDYVSLDRETTTLSGGESQRVKMVRHLSSSLTDLLYIFDEPSVGLHPKDVHRLNELLVKLRDKGNTVLVVEHDPDVIKIADHIVDVGPLAGKKGGEIMFEGSYADLLTSDTLTGNYLQKNLALKSNPRKATGGFSVANANLHNLKNIDVTIPKGILTVVTGVAGSGKSTLIEDIFLKEHPDSIVIDQSAAHASSRSNPATYCGIMDTIRKEFGTANQVSPSLFSFNSKGACEDCKGLGFTTMDLAFMDSIRTVCETCQGKRFQETVLTYHLQGKSISDVLEMTVTEALDFFTTPKITKKLQALEEVGIGYLTLGQSLNTLSGGECQRLKLANELHKKGSIYIMDEPSTGLHMSDIEKIIDIMNTLVEKGNTVIVIEHNLDIIRSADWIIDLGPAGGSKGGQLIYSGPPAQIKEQANSVTGKYV</sequence>
<keyword evidence="13" id="KW-0234">DNA repair</keyword>
<evidence type="ECO:0000256" key="3">
    <source>
        <dbReference type="ARBA" id="ARBA00022723"/>
    </source>
</evidence>
<keyword evidence="5" id="KW-0547">Nucleotide-binding</keyword>
<dbReference type="SUPFAM" id="SSF52540">
    <property type="entry name" value="P-loop containing nucleoside triphosphate hydrolases"/>
    <property type="match status" value="2"/>
</dbReference>
<evidence type="ECO:0000256" key="11">
    <source>
        <dbReference type="ARBA" id="ARBA00022881"/>
    </source>
</evidence>
<dbReference type="Proteomes" id="UP001290462">
    <property type="component" value="Unassembled WGS sequence"/>
</dbReference>
<evidence type="ECO:0000256" key="12">
    <source>
        <dbReference type="ARBA" id="ARBA00023125"/>
    </source>
</evidence>
<keyword evidence="8" id="KW-0863">Zinc-finger</keyword>
<dbReference type="PROSITE" id="PS00211">
    <property type="entry name" value="ABC_TRANSPORTER_1"/>
    <property type="match status" value="1"/>
</dbReference>
<evidence type="ECO:0000313" key="18">
    <source>
        <dbReference type="EMBL" id="MDZ5757321.1"/>
    </source>
</evidence>
<dbReference type="Pfam" id="PF00005">
    <property type="entry name" value="ABC_tran"/>
    <property type="match status" value="1"/>
</dbReference>
<evidence type="ECO:0000256" key="16">
    <source>
        <dbReference type="ARBA" id="ARBA00042156"/>
    </source>
</evidence>
<dbReference type="GO" id="GO:0016887">
    <property type="term" value="F:ATP hydrolysis activity"/>
    <property type="evidence" value="ECO:0007669"/>
    <property type="project" value="InterPro"/>
</dbReference>
<dbReference type="GO" id="GO:0005737">
    <property type="term" value="C:cytoplasm"/>
    <property type="evidence" value="ECO:0007669"/>
    <property type="project" value="UniProtKB-SubCell"/>
</dbReference>
<evidence type="ECO:0000256" key="5">
    <source>
        <dbReference type="ARBA" id="ARBA00022741"/>
    </source>
</evidence>
<name>A0AAW9JX94_CARML</name>
<dbReference type="Gene3D" id="1.20.1580.10">
    <property type="entry name" value="ABC transporter ATPase like domain"/>
    <property type="match status" value="2"/>
</dbReference>
<evidence type="ECO:0000256" key="1">
    <source>
        <dbReference type="ARBA" id="ARBA00004496"/>
    </source>
</evidence>
<keyword evidence="7" id="KW-0228">DNA excision</keyword>
<reference evidence="18" key="1">
    <citation type="submission" date="2023-08" db="EMBL/GenBank/DDBJ databases">
        <title>Genomic characterization of piscicolin 126 produced by Carnobacterium maltaromaticum CM22 strain isolated from salmon (Salmo salar).</title>
        <authorList>
            <person name="Gonzalez-Gragera E."/>
            <person name="Garcia-Lopez J.D."/>
            <person name="Teso-Perez C."/>
            <person name="Gimenez-Hernandez I."/>
            <person name="Peralta-Sanchez J.M."/>
            <person name="Valdivia E."/>
            <person name="Montalban-Lopez M."/>
            <person name="Martin-Platero A.M."/>
            <person name="Banos A."/>
            <person name="Martinez-Bueno M."/>
        </authorList>
    </citation>
    <scope>NUCLEOTIDE SEQUENCE</scope>
    <source>
        <strain evidence="18">CM22</strain>
    </source>
</reference>
<comment type="subcellular location">
    <subcellularLocation>
        <location evidence="1">Cytoplasm</location>
    </subcellularLocation>
</comment>
<protein>
    <recommendedName>
        <fullName evidence="15">UvrABC system protein A</fullName>
    </recommendedName>
    <alternativeName>
        <fullName evidence="16">Excinuclease ABC subunit A</fullName>
    </alternativeName>
</protein>
<dbReference type="RefSeq" id="WP_229252269.1">
    <property type="nucleotide sequence ID" value="NZ_CP185245.1"/>
</dbReference>
<evidence type="ECO:0000256" key="13">
    <source>
        <dbReference type="ARBA" id="ARBA00023204"/>
    </source>
</evidence>
<gene>
    <name evidence="18" type="ORF">RAK27_01460</name>
</gene>